<dbReference type="InterPro" id="IPR048925">
    <property type="entry name" value="RdfA"/>
</dbReference>
<dbReference type="AlphaFoldDB" id="A0A4P9TB70"/>
<evidence type="ECO:0000313" key="2">
    <source>
        <dbReference type="Proteomes" id="UP000307562"/>
    </source>
</evidence>
<dbReference type="KEGG" id="npl:FGF80_00810"/>
<organism evidence="1 2">
    <name type="scientific">Natrinema pallidum</name>
    <dbReference type="NCBI Taxonomy" id="69527"/>
    <lineage>
        <taxon>Archaea</taxon>
        <taxon>Methanobacteriati</taxon>
        <taxon>Methanobacteriota</taxon>
        <taxon>Stenosarchaea group</taxon>
        <taxon>Halobacteria</taxon>
        <taxon>Halobacteriales</taxon>
        <taxon>Natrialbaceae</taxon>
        <taxon>Natrinema</taxon>
    </lineage>
</organism>
<reference evidence="2" key="1">
    <citation type="submission" date="2019-05" db="EMBL/GenBank/DDBJ databases">
        <title>Complete Genome Sequence and Methylation Pattern of the Halophilic Archaeon Natrinema pallidum BOL6-1.</title>
        <authorList>
            <person name="DasSarma P."/>
            <person name="DasSarma B.P."/>
            <person name="DasSarma S.L."/>
            <person name="Martinez F.L."/>
            <person name="Guzman D."/>
            <person name="Roberts R.J."/>
            <person name="DasSarma S."/>
        </authorList>
    </citation>
    <scope>NUCLEOTIDE SEQUENCE [LARGE SCALE GENOMIC DNA]</scope>
    <source>
        <strain evidence="2">BOL6-1</strain>
    </source>
</reference>
<dbReference type="RefSeq" id="WP_013878523.1">
    <property type="nucleotide sequence ID" value="NZ_CP040637.1"/>
</dbReference>
<proteinExistence type="predicted"/>
<accession>A0A4P9TB70</accession>
<keyword evidence="2" id="KW-1185">Reference proteome</keyword>
<name>A0A4P9TB70_9EURY</name>
<protein>
    <submittedName>
        <fullName evidence="1">Uncharacterized protein</fullName>
    </submittedName>
</protein>
<dbReference type="Pfam" id="PF21811">
    <property type="entry name" value="RdfA"/>
    <property type="match status" value="1"/>
</dbReference>
<dbReference type="EMBL" id="CP040637">
    <property type="protein sequence ID" value="QCW01866.1"/>
    <property type="molecule type" value="Genomic_DNA"/>
</dbReference>
<gene>
    <name evidence="1" type="ORF">FGF80_00810</name>
</gene>
<evidence type="ECO:0000313" key="1">
    <source>
        <dbReference type="EMBL" id="QCW01866.1"/>
    </source>
</evidence>
<dbReference type="Proteomes" id="UP000307562">
    <property type="component" value="Chromosome"/>
</dbReference>
<sequence length="212" mass="24530">MAAHEGCKVERVTERYDLHEADERLLRRRENEDASLRELETHLNRRLLKREMFEQGMSPLDGEVENYYRLLTDDTVMTTARREARRKLEEAGIDVDGVKADFVSYQTVRKHLNECLDKDTSEEYTPKPDNDRRNIEKIQQRLQKVVEKSVRRLTEHDVIQIGSPEATVSVKVTCGDCGRTYGITTLFRRRECPCVANESDAAASEQKATNLN</sequence>
<dbReference type="GeneID" id="10795960"/>